<feature type="region of interest" description="Disordered" evidence="1">
    <location>
        <begin position="193"/>
        <end position="215"/>
    </location>
</feature>
<feature type="compositionally biased region" description="Acidic residues" evidence="1">
    <location>
        <begin position="326"/>
        <end position="337"/>
    </location>
</feature>
<feature type="region of interest" description="Disordered" evidence="1">
    <location>
        <begin position="291"/>
        <end position="404"/>
    </location>
</feature>
<sequence length="437" mass="49996">DPIQLVLQISSKFIDSVTTRPVKYLGHISWCICGAHGKICSVEGVPVDTESTASEVFGSGKHFEFVPDEPVDFVRTIDRSFFRPRAGSSISSYKDPGLDFFENVRSRDGRSIFSIQDAKRCDACHILPRRLGDLTDHGIQTHDLSNISTIDDVANGILLPKDIHFDYERHKCGVLFAPSHYLEPDDLKFASRSDRPEEFRRRDKQLRKKNKLTQRRKPKDGVYVFHRFTGWPVMSLREEMERDTVAHGAKADFAKLTNLPNSNACHFRYGASLLYRMIDRELSKGWIELQKGRGRQREEGEEGSSEDEGDGAHGTDADYSARRENEEEEEEAEEEGIAGETENNNEKTREEEGEDQEEEEMAGENKSENTSDEEGEDEDAGEGEDKDEGMLTESHGSGSRDERPDYFLFLARHRSIMRRTEEQEERNLRIKSWMQAM</sequence>
<evidence type="ECO:0000313" key="3">
    <source>
        <dbReference type="EMBL" id="KAL0566744.1"/>
    </source>
</evidence>
<dbReference type="Proteomes" id="UP001465976">
    <property type="component" value="Unassembled WGS sequence"/>
</dbReference>
<gene>
    <name evidence="3" type="ORF">V5O48_015262</name>
</gene>
<dbReference type="InterPro" id="IPR003615">
    <property type="entry name" value="HNH_nuc"/>
</dbReference>
<evidence type="ECO:0000313" key="4">
    <source>
        <dbReference type="Proteomes" id="UP001465976"/>
    </source>
</evidence>
<accession>A0ABR3EV18</accession>
<feature type="compositionally biased region" description="Acidic residues" evidence="1">
    <location>
        <begin position="299"/>
        <end position="309"/>
    </location>
</feature>
<reference evidence="3 4" key="1">
    <citation type="submission" date="2024-02" db="EMBL/GenBank/DDBJ databases">
        <title>A draft genome for the cacao thread blight pathogen Marasmius crinis-equi.</title>
        <authorList>
            <person name="Cohen S.P."/>
            <person name="Baruah I.K."/>
            <person name="Amoako-Attah I."/>
            <person name="Bukari Y."/>
            <person name="Meinhardt L.W."/>
            <person name="Bailey B.A."/>
        </authorList>
    </citation>
    <scope>NUCLEOTIDE SEQUENCE [LARGE SCALE GENOMIC DNA]</scope>
    <source>
        <strain evidence="3 4">GH-76</strain>
    </source>
</reference>
<feature type="compositionally biased region" description="Acidic residues" evidence="1">
    <location>
        <begin position="370"/>
        <end position="387"/>
    </location>
</feature>
<comment type="caution">
    <text evidence="3">The sequence shown here is derived from an EMBL/GenBank/DDBJ whole genome shotgun (WGS) entry which is preliminary data.</text>
</comment>
<feature type="domain" description="HNH nuclease" evidence="2">
    <location>
        <begin position="119"/>
        <end position="172"/>
    </location>
</feature>
<feature type="compositionally biased region" description="Basic and acidic residues" evidence="1">
    <location>
        <begin position="310"/>
        <end position="325"/>
    </location>
</feature>
<dbReference type="Pfam" id="PF13391">
    <property type="entry name" value="HNH_2"/>
    <property type="match status" value="1"/>
</dbReference>
<feature type="non-terminal residue" evidence="3">
    <location>
        <position position="1"/>
    </location>
</feature>
<proteinExistence type="predicted"/>
<evidence type="ECO:0000256" key="1">
    <source>
        <dbReference type="SAM" id="MobiDB-lite"/>
    </source>
</evidence>
<protein>
    <recommendedName>
        <fullName evidence="2">HNH nuclease domain-containing protein</fullName>
    </recommendedName>
</protein>
<organism evidence="3 4">
    <name type="scientific">Marasmius crinis-equi</name>
    <dbReference type="NCBI Taxonomy" id="585013"/>
    <lineage>
        <taxon>Eukaryota</taxon>
        <taxon>Fungi</taxon>
        <taxon>Dikarya</taxon>
        <taxon>Basidiomycota</taxon>
        <taxon>Agaricomycotina</taxon>
        <taxon>Agaricomycetes</taxon>
        <taxon>Agaricomycetidae</taxon>
        <taxon>Agaricales</taxon>
        <taxon>Marasmiineae</taxon>
        <taxon>Marasmiaceae</taxon>
        <taxon>Marasmius</taxon>
    </lineage>
</organism>
<name>A0ABR3EV18_9AGAR</name>
<keyword evidence="4" id="KW-1185">Reference proteome</keyword>
<feature type="compositionally biased region" description="Basic residues" evidence="1">
    <location>
        <begin position="202"/>
        <end position="215"/>
    </location>
</feature>
<feature type="compositionally biased region" description="Acidic residues" evidence="1">
    <location>
        <begin position="351"/>
        <end position="362"/>
    </location>
</feature>
<evidence type="ECO:0000259" key="2">
    <source>
        <dbReference type="Pfam" id="PF13391"/>
    </source>
</evidence>
<dbReference type="EMBL" id="JBAHYK010001792">
    <property type="protein sequence ID" value="KAL0566744.1"/>
    <property type="molecule type" value="Genomic_DNA"/>
</dbReference>